<evidence type="ECO:0000256" key="6">
    <source>
        <dbReference type="ARBA" id="ARBA00023085"/>
    </source>
</evidence>
<keyword evidence="4" id="KW-0964">Secreted</keyword>
<dbReference type="Gene3D" id="2.160.20.10">
    <property type="entry name" value="Single-stranded right-handed beta-helix, Pectin lyase-like"/>
    <property type="match status" value="1"/>
</dbReference>
<evidence type="ECO:0000259" key="10">
    <source>
        <dbReference type="Pfam" id="PF01095"/>
    </source>
</evidence>
<evidence type="ECO:0000256" key="4">
    <source>
        <dbReference type="ARBA" id="ARBA00022512"/>
    </source>
</evidence>
<comment type="catalytic activity">
    <reaction evidence="8">
        <text>[(1-&gt;4)-alpha-D-galacturonosyl methyl ester](n) + n H2O = [(1-&gt;4)-alpha-D-galacturonosyl](n) + n methanol + n H(+)</text>
        <dbReference type="Rhea" id="RHEA:22380"/>
        <dbReference type="Rhea" id="RHEA-COMP:14570"/>
        <dbReference type="Rhea" id="RHEA-COMP:14573"/>
        <dbReference type="ChEBI" id="CHEBI:15377"/>
        <dbReference type="ChEBI" id="CHEBI:15378"/>
        <dbReference type="ChEBI" id="CHEBI:17790"/>
        <dbReference type="ChEBI" id="CHEBI:140522"/>
        <dbReference type="ChEBI" id="CHEBI:140523"/>
        <dbReference type="EC" id="3.1.1.11"/>
    </reaction>
</comment>
<dbReference type="PANTHER" id="PTHR31707">
    <property type="entry name" value="PECTINESTERASE"/>
    <property type="match status" value="1"/>
</dbReference>
<dbReference type="InterPro" id="IPR012334">
    <property type="entry name" value="Pectin_lyas_fold"/>
</dbReference>
<evidence type="ECO:0000313" key="12">
    <source>
        <dbReference type="Proteomes" id="UP000636709"/>
    </source>
</evidence>
<dbReference type="Pfam" id="PF01095">
    <property type="entry name" value="Pectinesterase"/>
    <property type="match status" value="1"/>
</dbReference>
<dbReference type="EC" id="3.1.1.11" evidence="3 8"/>
<evidence type="ECO:0000256" key="8">
    <source>
        <dbReference type="RuleBase" id="RU000589"/>
    </source>
</evidence>
<comment type="pathway">
    <text evidence="2 8">Glycan metabolism; pectin degradation; 2-dehydro-3-deoxy-D-gluconate from pectin: step 1/5.</text>
</comment>
<evidence type="ECO:0000256" key="1">
    <source>
        <dbReference type="ARBA" id="ARBA00004191"/>
    </source>
</evidence>
<dbReference type="InterPro" id="IPR000070">
    <property type="entry name" value="Pectinesterase_cat"/>
</dbReference>
<dbReference type="PROSITE" id="PS00503">
    <property type="entry name" value="PECTINESTERASE_2"/>
    <property type="match status" value="1"/>
</dbReference>
<evidence type="ECO:0000256" key="7">
    <source>
        <dbReference type="PROSITE-ProRule" id="PRU10040"/>
    </source>
</evidence>
<keyword evidence="5 8" id="KW-0378">Hydrolase</keyword>
<keyword evidence="4" id="KW-0134">Cell wall</keyword>
<feature type="region of interest" description="Disordered" evidence="9">
    <location>
        <begin position="353"/>
        <end position="384"/>
    </location>
</feature>
<dbReference type="Proteomes" id="UP000636709">
    <property type="component" value="Unassembled WGS sequence"/>
</dbReference>
<dbReference type="GO" id="GO:0042545">
    <property type="term" value="P:cell wall modification"/>
    <property type="evidence" value="ECO:0007669"/>
    <property type="project" value="UniProtKB-UniRule"/>
</dbReference>
<protein>
    <recommendedName>
        <fullName evidence="3 8">Pectinesterase</fullName>
        <ecNumber evidence="3 8">3.1.1.11</ecNumber>
    </recommendedName>
</protein>
<accession>A0A835EGV3</accession>
<feature type="domain" description="Pectinesterase catalytic" evidence="10">
    <location>
        <begin position="8"/>
        <end position="312"/>
    </location>
</feature>
<reference evidence="11" key="1">
    <citation type="submission" date="2020-07" db="EMBL/GenBank/DDBJ databases">
        <title>Genome sequence and genetic diversity analysis of an under-domesticated orphan crop, white fonio (Digitaria exilis).</title>
        <authorList>
            <person name="Bennetzen J.L."/>
            <person name="Chen S."/>
            <person name="Ma X."/>
            <person name="Wang X."/>
            <person name="Yssel A.E.J."/>
            <person name="Chaluvadi S.R."/>
            <person name="Johnson M."/>
            <person name="Gangashetty P."/>
            <person name="Hamidou F."/>
            <person name="Sanogo M.D."/>
            <person name="Zwaenepoel A."/>
            <person name="Wallace J."/>
            <person name="Van De Peer Y."/>
            <person name="Van Deynze A."/>
        </authorList>
    </citation>
    <scope>NUCLEOTIDE SEQUENCE</scope>
    <source>
        <tissue evidence="11">Leaves</tissue>
    </source>
</reference>
<dbReference type="InterPro" id="IPR033131">
    <property type="entry name" value="Pectinesterase_Asp_AS"/>
</dbReference>
<dbReference type="GO" id="GO:0045490">
    <property type="term" value="P:pectin catabolic process"/>
    <property type="evidence" value="ECO:0007669"/>
    <property type="project" value="UniProtKB-UniRule"/>
</dbReference>
<comment type="caution">
    <text evidence="11">The sequence shown here is derived from an EMBL/GenBank/DDBJ whole genome shotgun (WGS) entry which is preliminary data.</text>
</comment>
<proteinExistence type="predicted"/>
<keyword evidence="6 8" id="KW-0063">Aspartyl esterase</keyword>
<dbReference type="InterPro" id="IPR011050">
    <property type="entry name" value="Pectin_lyase_fold/virulence"/>
</dbReference>
<dbReference type="EMBL" id="JACEFO010001901">
    <property type="protein sequence ID" value="KAF8694878.1"/>
    <property type="molecule type" value="Genomic_DNA"/>
</dbReference>
<comment type="subcellular location">
    <subcellularLocation>
        <location evidence="1">Secreted</location>
        <location evidence="1">Cell wall</location>
    </subcellularLocation>
</comment>
<dbReference type="GO" id="GO:0030599">
    <property type="term" value="F:pectinesterase activity"/>
    <property type="evidence" value="ECO:0007669"/>
    <property type="project" value="UniProtKB-UniRule"/>
</dbReference>
<keyword evidence="12" id="KW-1185">Reference proteome</keyword>
<evidence type="ECO:0000256" key="3">
    <source>
        <dbReference type="ARBA" id="ARBA00013229"/>
    </source>
</evidence>
<name>A0A835EGV3_9POAL</name>
<dbReference type="OrthoDB" id="2019149at2759"/>
<gene>
    <name evidence="11" type="ORF">HU200_037978</name>
</gene>
<dbReference type="AlphaFoldDB" id="A0A835EGV3"/>
<evidence type="ECO:0000313" key="11">
    <source>
        <dbReference type="EMBL" id="KAF8694878.1"/>
    </source>
</evidence>
<sequence>MANQKPADVVVAADGSGNYTTVNAAIAAAPSKSEKPFSIHIKRGLYNEFVVVPQDKPNIVLSGDGMDATVISGSRCCADGFNTQDTAILSMFPPFYCSLLDVSHLCVKNTPGPRKDLGQAVAFLSDADHSVLYRCALQSYQDTLYCRGRFSRQFFRECKIAGTVDFIFGEAAAVFQNCNILARLPILGQQNTITAQGRGSAGEKGGFCFQSCTVAADEDLAAQGKGVQTFLGRPWKLFSRVVFVESILSEVIDPLGWLPWESQEPPDSIFYAEFDNKGAGAATGGRVKWRGFHGDLDASQASEFTVDRFIDAEQHATQLLAAVAATGCIVHASRLLELDAGIFHSLAPPFIPRSRQTPSSSPAPLRPCRSAACGHLRSGHSSSN</sequence>
<feature type="active site" evidence="7">
    <location>
        <position position="165"/>
    </location>
</feature>
<evidence type="ECO:0000256" key="2">
    <source>
        <dbReference type="ARBA" id="ARBA00005184"/>
    </source>
</evidence>
<organism evidence="11 12">
    <name type="scientific">Digitaria exilis</name>
    <dbReference type="NCBI Taxonomy" id="1010633"/>
    <lineage>
        <taxon>Eukaryota</taxon>
        <taxon>Viridiplantae</taxon>
        <taxon>Streptophyta</taxon>
        <taxon>Embryophyta</taxon>
        <taxon>Tracheophyta</taxon>
        <taxon>Spermatophyta</taxon>
        <taxon>Magnoliopsida</taxon>
        <taxon>Liliopsida</taxon>
        <taxon>Poales</taxon>
        <taxon>Poaceae</taxon>
        <taxon>PACMAD clade</taxon>
        <taxon>Panicoideae</taxon>
        <taxon>Panicodae</taxon>
        <taxon>Paniceae</taxon>
        <taxon>Anthephorinae</taxon>
        <taxon>Digitaria</taxon>
    </lineage>
</organism>
<evidence type="ECO:0000256" key="9">
    <source>
        <dbReference type="SAM" id="MobiDB-lite"/>
    </source>
</evidence>
<dbReference type="UniPathway" id="UPA00545">
    <property type="reaction ID" value="UER00823"/>
</dbReference>
<evidence type="ECO:0000256" key="5">
    <source>
        <dbReference type="ARBA" id="ARBA00022801"/>
    </source>
</evidence>
<dbReference type="SUPFAM" id="SSF51126">
    <property type="entry name" value="Pectin lyase-like"/>
    <property type="match status" value="1"/>
</dbReference>
<dbReference type="FunFam" id="2.160.20.10:FF:000029">
    <property type="entry name" value="Pectinesterase 4"/>
    <property type="match status" value="1"/>
</dbReference>